<evidence type="ECO:0000313" key="1">
    <source>
        <dbReference type="EMBL" id="PWK26993.1"/>
    </source>
</evidence>
<gene>
    <name evidence="1" type="ORF">LV89_01805</name>
</gene>
<dbReference type="RefSeq" id="WP_262509857.1">
    <property type="nucleotide sequence ID" value="NZ_QGGO01000008.1"/>
</dbReference>
<proteinExistence type="predicted"/>
<protein>
    <submittedName>
        <fullName evidence="1">Uncharacterized protein</fullName>
    </submittedName>
</protein>
<accession>A0A316E8B0</accession>
<organism evidence="1 2">
    <name type="scientific">Arcicella aurantiaca</name>
    <dbReference type="NCBI Taxonomy" id="591202"/>
    <lineage>
        <taxon>Bacteria</taxon>
        <taxon>Pseudomonadati</taxon>
        <taxon>Bacteroidota</taxon>
        <taxon>Cytophagia</taxon>
        <taxon>Cytophagales</taxon>
        <taxon>Flectobacillaceae</taxon>
        <taxon>Arcicella</taxon>
    </lineage>
</organism>
<keyword evidence="2" id="KW-1185">Reference proteome</keyword>
<dbReference type="EMBL" id="QGGO01000008">
    <property type="protein sequence ID" value="PWK26993.1"/>
    <property type="molecule type" value="Genomic_DNA"/>
</dbReference>
<evidence type="ECO:0000313" key="2">
    <source>
        <dbReference type="Proteomes" id="UP000245489"/>
    </source>
</evidence>
<name>A0A316E8B0_9BACT</name>
<comment type="caution">
    <text evidence="1">The sequence shown here is derived from an EMBL/GenBank/DDBJ whole genome shotgun (WGS) entry which is preliminary data.</text>
</comment>
<dbReference type="AlphaFoldDB" id="A0A316E8B0"/>
<reference evidence="1 2" key="1">
    <citation type="submission" date="2018-05" db="EMBL/GenBank/DDBJ databases">
        <title>Genomic Encyclopedia of Archaeal and Bacterial Type Strains, Phase II (KMG-II): from individual species to whole genera.</title>
        <authorList>
            <person name="Goeker M."/>
        </authorList>
    </citation>
    <scope>NUCLEOTIDE SEQUENCE [LARGE SCALE GENOMIC DNA]</scope>
    <source>
        <strain evidence="1 2">DSM 22214</strain>
    </source>
</reference>
<sequence length="43" mass="4981">MLSLLYLDSTIFEYVSKGSLGLRNKTQNNYQIDIPPHPQKNRS</sequence>
<dbReference type="Proteomes" id="UP000245489">
    <property type="component" value="Unassembled WGS sequence"/>
</dbReference>